<dbReference type="Pfam" id="PF02452">
    <property type="entry name" value="PemK_toxin"/>
    <property type="match status" value="1"/>
</dbReference>
<dbReference type="EMBL" id="CP029550">
    <property type="protein sequence ID" value="AWN44721.1"/>
    <property type="molecule type" value="Genomic_DNA"/>
</dbReference>
<name>A0A2U8WGS0_9HYPH</name>
<dbReference type="Proteomes" id="UP000245926">
    <property type="component" value="Chromosome"/>
</dbReference>
<dbReference type="GO" id="GO:0006402">
    <property type="term" value="P:mRNA catabolic process"/>
    <property type="evidence" value="ECO:0007669"/>
    <property type="project" value="TreeGrafter"/>
</dbReference>
<dbReference type="GO" id="GO:0004521">
    <property type="term" value="F:RNA endonuclease activity"/>
    <property type="evidence" value="ECO:0007669"/>
    <property type="project" value="TreeGrafter"/>
</dbReference>
<dbReference type="Gene3D" id="2.30.30.110">
    <property type="match status" value="1"/>
</dbReference>
<dbReference type="OrthoDB" id="3196747at2"/>
<dbReference type="KEGG" id="mets:DK389_21845"/>
<dbReference type="GO" id="GO:0016075">
    <property type="term" value="P:rRNA catabolic process"/>
    <property type="evidence" value="ECO:0007669"/>
    <property type="project" value="TreeGrafter"/>
</dbReference>
<protein>
    <submittedName>
        <fullName evidence="1">Growth inhibitor PemK</fullName>
    </submittedName>
</protein>
<evidence type="ECO:0000313" key="2">
    <source>
        <dbReference type="Proteomes" id="UP000245926"/>
    </source>
</evidence>
<dbReference type="InterPro" id="IPR011067">
    <property type="entry name" value="Plasmid_toxin/cell-grow_inhib"/>
</dbReference>
<organism evidence="1 2">
    <name type="scientific">Methylobacterium durans</name>
    <dbReference type="NCBI Taxonomy" id="2202825"/>
    <lineage>
        <taxon>Bacteria</taxon>
        <taxon>Pseudomonadati</taxon>
        <taxon>Pseudomonadota</taxon>
        <taxon>Alphaproteobacteria</taxon>
        <taxon>Hyphomicrobiales</taxon>
        <taxon>Methylobacteriaceae</taxon>
        <taxon>Methylobacterium</taxon>
    </lineage>
</organism>
<dbReference type="AlphaFoldDB" id="A0A2U8WGS0"/>
<gene>
    <name evidence="1" type="ORF">DK389_21845</name>
</gene>
<accession>A0A2U8WGS0</accession>
<dbReference type="SUPFAM" id="SSF50118">
    <property type="entry name" value="Cell growth inhibitor/plasmid maintenance toxic component"/>
    <property type="match status" value="1"/>
</dbReference>
<dbReference type="PANTHER" id="PTHR33988">
    <property type="entry name" value="ENDORIBONUCLEASE MAZF-RELATED"/>
    <property type="match status" value="1"/>
</dbReference>
<proteinExistence type="predicted"/>
<reference evidence="2" key="1">
    <citation type="submission" date="2018-05" db="EMBL/GenBank/DDBJ databases">
        <title>Complete Genome Sequence of Methylobacterium sp. 17SD2-17.</title>
        <authorList>
            <person name="Srinivasan S."/>
        </authorList>
    </citation>
    <scope>NUCLEOTIDE SEQUENCE [LARGE SCALE GENOMIC DNA]</scope>
    <source>
        <strain evidence="2">17SD2-17</strain>
    </source>
</reference>
<dbReference type="GO" id="GO:0003677">
    <property type="term" value="F:DNA binding"/>
    <property type="evidence" value="ECO:0007669"/>
    <property type="project" value="InterPro"/>
</dbReference>
<evidence type="ECO:0000313" key="1">
    <source>
        <dbReference type="EMBL" id="AWN44721.1"/>
    </source>
</evidence>
<dbReference type="PANTHER" id="PTHR33988:SF2">
    <property type="entry name" value="ENDORIBONUCLEASE MAZF"/>
    <property type="match status" value="1"/>
</dbReference>
<keyword evidence="2" id="KW-1185">Reference proteome</keyword>
<sequence>MRRGDLLTVVIPGEYGKPRPALDVQSDLFSALPSATICPLTTTLRPDAGLLRLTIEPSPSNGLRQTSQVVIDKITTIPQQRIGGLIGRADDHVMVAVNSALALHLGLA</sequence>
<dbReference type="InterPro" id="IPR003477">
    <property type="entry name" value="PemK-like"/>
</dbReference>